<dbReference type="GO" id="GO:0016705">
    <property type="term" value="F:oxidoreductase activity, acting on paired donors, with incorporation or reduction of molecular oxygen"/>
    <property type="evidence" value="ECO:0007669"/>
    <property type="project" value="InterPro"/>
</dbReference>
<comment type="similarity">
    <text evidence="1">Belongs to the cytochrome P450 family.</text>
</comment>
<gene>
    <name evidence="3" type="ORF">HZH68_013984</name>
</gene>
<keyword evidence="2" id="KW-0503">Monooxygenase</keyword>
<dbReference type="AlphaFoldDB" id="A0A834JBY7"/>
<organism evidence="3 4">
    <name type="scientific">Vespula germanica</name>
    <name type="common">German yellow jacket</name>
    <name type="synonym">Paravespula germanica</name>
    <dbReference type="NCBI Taxonomy" id="30212"/>
    <lineage>
        <taxon>Eukaryota</taxon>
        <taxon>Metazoa</taxon>
        <taxon>Ecdysozoa</taxon>
        <taxon>Arthropoda</taxon>
        <taxon>Hexapoda</taxon>
        <taxon>Insecta</taxon>
        <taxon>Pterygota</taxon>
        <taxon>Neoptera</taxon>
        <taxon>Endopterygota</taxon>
        <taxon>Hymenoptera</taxon>
        <taxon>Apocrita</taxon>
        <taxon>Aculeata</taxon>
        <taxon>Vespoidea</taxon>
        <taxon>Vespidae</taxon>
        <taxon>Vespinae</taxon>
        <taxon>Vespula</taxon>
    </lineage>
</organism>
<keyword evidence="2" id="KW-0560">Oxidoreductase</keyword>
<dbReference type="InterPro" id="IPR001128">
    <property type="entry name" value="Cyt_P450"/>
</dbReference>
<dbReference type="Pfam" id="PF00067">
    <property type="entry name" value="p450"/>
    <property type="match status" value="1"/>
</dbReference>
<accession>A0A834JBY7</accession>
<name>A0A834JBY7_VESGE</name>
<keyword evidence="4" id="KW-1185">Reference proteome</keyword>
<evidence type="ECO:0000256" key="2">
    <source>
        <dbReference type="ARBA" id="ARBA00023033"/>
    </source>
</evidence>
<comment type="caution">
    <text evidence="3">The sequence shown here is derived from an EMBL/GenBank/DDBJ whole genome shotgun (WGS) entry which is preliminary data.</text>
</comment>
<evidence type="ECO:0000313" key="4">
    <source>
        <dbReference type="Proteomes" id="UP000617340"/>
    </source>
</evidence>
<dbReference type="GO" id="GO:0004497">
    <property type="term" value="F:monooxygenase activity"/>
    <property type="evidence" value="ECO:0007669"/>
    <property type="project" value="UniProtKB-KW"/>
</dbReference>
<evidence type="ECO:0000256" key="1">
    <source>
        <dbReference type="ARBA" id="ARBA00010617"/>
    </source>
</evidence>
<dbReference type="SUPFAM" id="SSF48264">
    <property type="entry name" value="Cytochrome P450"/>
    <property type="match status" value="1"/>
</dbReference>
<protein>
    <submittedName>
        <fullName evidence="3">Uncharacterized protein</fullName>
    </submittedName>
</protein>
<proteinExistence type="inferred from homology"/>
<dbReference type="GO" id="GO:0005506">
    <property type="term" value="F:iron ion binding"/>
    <property type="evidence" value="ECO:0007669"/>
    <property type="project" value="InterPro"/>
</dbReference>
<dbReference type="InterPro" id="IPR036396">
    <property type="entry name" value="Cyt_P450_sf"/>
</dbReference>
<dbReference type="GO" id="GO:0020037">
    <property type="term" value="F:heme binding"/>
    <property type="evidence" value="ECO:0007669"/>
    <property type="project" value="InterPro"/>
</dbReference>
<dbReference type="Proteomes" id="UP000617340">
    <property type="component" value="Unassembled WGS sequence"/>
</dbReference>
<reference evidence="3" key="1">
    <citation type="journal article" date="2020" name="G3 (Bethesda)">
        <title>High-Quality Assemblies for Three Invasive Social Wasps from the &lt;i&gt;Vespula&lt;/i&gt; Genus.</title>
        <authorList>
            <person name="Harrop T.W.R."/>
            <person name="Guhlin J."/>
            <person name="McLaughlin G.M."/>
            <person name="Permina E."/>
            <person name="Stockwell P."/>
            <person name="Gilligan J."/>
            <person name="Le Lec M.F."/>
            <person name="Gruber M.A.M."/>
            <person name="Quinn O."/>
            <person name="Lovegrove M."/>
            <person name="Duncan E.J."/>
            <person name="Remnant E.J."/>
            <person name="Van Eeckhoven J."/>
            <person name="Graham B."/>
            <person name="Knapp R.A."/>
            <person name="Langford K.W."/>
            <person name="Kronenberg Z."/>
            <person name="Press M.O."/>
            <person name="Eacker S.M."/>
            <person name="Wilson-Rankin E.E."/>
            <person name="Purcell J."/>
            <person name="Lester P.J."/>
            <person name="Dearden P.K."/>
        </authorList>
    </citation>
    <scope>NUCLEOTIDE SEQUENCE</scope>
    <source>
        <strain evidence="3">Linc-1</strain>
    </source>
</reference>
<evidence type="ECO:0000313" key="3">
    <source>
        <dbReference type="EMBL" id="KAF7385554.1"/>
    </source>
</evidence>
<dbReference type="EMBL" id="JACSDZ010000016">
    <property type="protein sequence ID" value="KAF7385554.1"/>
    <property type="molecule type" value="Genomic_DNA"/>
</dbReference>
<dbReference type="Gene3D" id="1.10.630.10">
    <property type="entry name" value="Cytochrome P450"/>
    <property type="match status" value="1"/>
</dbReference>
<sequence length="80" mass="9302">MTGHKYQSNLFIANSVFKKRFCMLDLLIATSLNGNEIDENGIREKVNTFIVAHYETMSTVLSFILNLFMKHKEIIFDSLR</sequence>